<dbReference type="OrthoDB" id="19419at2759"/>
<evidence type="ECO:0000256" key="1">
    <source>
        <dbReference type="ARBA" id="ARBA00009947"/>
    </source>
</evidence>
<accession>A0A4U0XCK3</accession>
<protein>
    <recommendedName>
        <fullName evidence="6">Nap family protein</fullName>
    </recommendedName>
</protein>
<feature type="compositionally biased region" description="Acidic residues" evidence="3">
    <location>
        <begin position="293"/>
        <end position="315"/>
    </location>
</feature>
<evidence type="ECO:0000313" key="5">
    <source>
        <dbReference type="Proteomes" id="UP000309340"/>
    </source>
</evidence>
<feature type="compositionally biased region" description="Acidic residues" evidence="3">
    <location>
        <begin position="247"/>
        <end position="259"/>
    </location>
</feature>
<reference evidence="4 5" key="1">
    <citation type="submission" date="2017-03" db="EMBL/GenBank/DDBJ databases">
        <title>Genomes of endolithic fungi from Antarctica.</title>
        <authorList>
            <person name="Coleine C."/>
            <person name="Masonjones S."/>
            <person name="Stajich J.E."/>
        </authorList>
    </citation>
    <scope>NUCLEOTIDE SEQUENCE [LARGE SCALE GENOMIC DNA]</scope>
    <source>
        <strain evidence="4 5">CCFEE 5184</strain>
    </source>
</reference>
<evidence type="ECO:0008006" key="6">
    <source>
        <dbReference type="Google" id="ProtNLM"/>
    </source>
</evidence>
<proteinExistence type="inferred from homology"/>
<sequence>MATEAAPISYEDLAAIEAEFQEIDTEMMRKQHAASRTAYARRAEAVARIPNFWPLVLEQAPPEIDQHIHSHDSRVISEHLTGVSVTRVELEEEEEGGATAGDPRSLRIRLEFSPNDVFSDEALEKTFWYRRARDGWTGLVSEPVRIHWRKGKDATEGLTDGAVALFEAREKAGDMRAKGLAEYAALGKKVEHWNGANTSFFTWFGYVSGRRYISAEESEAATAEYRRRRDARKHGEQVDVETAGGSEDQDDEEAEDDQAVEVHEAGEELAVAFAEDLWPDAIKLFTQAQEMGEMSDPEFEEDDGEEDDDGSEEEVVDIRSLVQSTGKAKSRDSSGPPAAKRAKR</sequence>
<evidence type="ECO:0000256" key="3">
    <source>
        <dbReference type="SAM" id="MobiDB-lite"/>
    </source>
</evidence>
<comment type="caution">
    <text evidence="4">The sequence shown here is derived from an EMBL/GenBank/DDBJ whole genome shotgun (WGS) entry which is preliminary data.</text>
</comment>
<dbReference type="PANTHER" id="PTHR11875">
    <property type="entry name" value="TESTIS-SPECIFIC Y-ENCODED PROTEIN"/>
    <property type="match status" value="1"/>
</dbReference>
<dbReference type="GO" id="GO:0006334">
    <property type="term" value="P:nucleosome assembly"/>
    <property type="evidence" value="ECO:0007669"/>
    <property type="project" value="InterPro"/>
</dbReference>
<feature type="region of interest" description="Disordered" evidence="3">
    <location>
        <begin position="288"/>
        <end position="344"/>
    </location>
</feature>
<dbReference type="InterPro" id="IPR002164">
    <property type="entry name" value="NAP_family"/>
</dbReference>
<dbReference type="InterPro" id="IPR037231">
    <property type="entry name" value="NAP-like_sf"/>
</dbReference>
<gene>
    <name evidence="4" type="ORF">B0A55_06056</name>
</gene>
<dbReference type="SUPFAM" id="SSF143113">
    <property type="entry name" value="NAP-like"/>
    <property type="match status" value="1"/>
</dbReference>
<evidence type="ECO:0000313" key="4">
    <source>
        <dbReference type="EMBL" id="TKA73238.1"/>
    </source>
</evidence>
<dbReference type="Gene3D" id="3.30.1120.90">
    <property type="entry name" value="Nucleosome assembly protein"/>
    <property type="match status" value="1"/>
</dbReference>
<name>A0A4U0XCK3_9PEZI</name>
<comment type="similarity">
    <text evidence="1 2">Belongs to the nucleosome assembly protein (NAP) family.</text>
</comment>
<evidence type="ECO:0000256" key="2">
    <source>
        <dbReference type="RuleBase" id="RU003876"/>
    </source>
</evidence>
<dbReference type="Pfam" id="PF00956">
    <property type="entry name" value="NAP"/>
    <property type="match status" value="1"/>
</dbReference>
<dbReference type="EMBL" id="NAJQ01000272">
    <property type="protein sequence ID" value="TKA73238.1"/>
    <property type="molecule type" value="Genomic_DNA"/>
</dbReference>
<feature type="region of interest" description="Disordered" evidence="3">
    <location>
        <begin position="227"/>
        <end position="259"/>
    </location>
</feature>
<dbReference type="GO" id="GO:0005634">
    <property type="term" value="C:nucleus"/>
    <property type="evidence" value="ECO:0007669"/>
    <property type="project" value="InterPro"/>
</dbReference>
<keyword evidence="5" id="KW-1185">Reference proteome</keyword>
<dbReference type="STRING" id="329884.A0A4U0XCK3"/>
<dbReference type="Proteomes" id="UP000309340">
    <property type="component" value="Unassembled WGS sequence"/>
</dbReference>
<dbReference type="AlphaFoldDB" id="A0A4U0XCK3"/>
<organism evidence="4 5">
    <name type="scientific">Friedmanniomyces simplex</name>
    <dbReference type="NCBI Taxonomy" id="329884"/>
    <lineage>
        <taxon>Eukaryota</taxon>
        <taxon>Fungi</taxon>
        <taxon>Dikarya</taxon>
        <taxon>Ascomycota</taxon>
        <taxon>Pezizomycotina</taxon>
        <taxon>Dothideomycetes</taxon>
        <taxon>Dothideomycetidae</taxon>
        <taxon>Mycosphaerellales</taxon>
        <taxon>Teratosphaeriaceae</taxon>
        <taxon>Friedmanniomyces</taxon>
    </lineage>
</organism>